<evidence type="ECO:0000313" key="1">
    <source>
        <dbReference type="EMBL" id="ODM92987.1"/>
    </source>
</evidence>
<dbReference type="Proteomes" id="UP000094527">
    <property type="component" value="Unassembled WGS sequence"/>
</dbReference>
<gene>
    <name evidence="1" type="ORF">Ocin01_13699</name>
</gene>
<protein>
    <submittedName>
        <fullName evidence="1">Uncharacterized protein</fullName>
    </submittedName>
</protein>
<dbReference type="AlphaFoldDB" id="A0A1D2MIY2"/>
<name>A0A1D2MIY2_ORCCI</name>
<keyword evidence="2" id="KW-1185">Reference proteome</keyword>
<proteinExistence type="predicted"/>
<evidence type="ECO:0000313" key="2">
    <source>
        <dbReference type="Proteomes" id="UP000094527"/>
    </source>
</evidence>
<organism evidence="1 2">
    <name type="scientific">Orchesella cincta</name>
    <name type="common">Springtail</name>
    <name type="synonym">Podura cincta</name>
    <dbReference type="NCBI Taxonomy" id="48709"/>
    <lineage>
        <taxon>Eukaryota</taxon>
        <taxon>Metazoa</taxon>
        <taxon>Ecdysozoa</taxon>
        <taxon>Arthropoda</taxon>
        <taxon>Hexapoda</taxon>
        <taxon>Collembola</taxon>
        <taxon>Entomobryomorpha</taxon>
        <taxon>Entomobryoidea</taxon>
        <taxon>Orchesellidae</taxon>
        <taxon>Orchesellinae</taxon>
        <taxon>Orchesella</taxon>
    </lineage>
</organism>
<accession>A0A1D2MIY2</accession>
<sequence length="151" mass="17002">MALTKLFKPGSREFSQIVRSLRQCLQVLNGLDQSKTDPCDNNGWASVFECLDTASGCMPISRGQLMGCYDNDNPATWKVRSGNSIRATAHCCEHRIMNCYKYDYQGNEQKVCQVESNERKEQLKQCCDTSHLVSYIPVDPRDHGSTVLSPC</sequence>
<dbReference type="EMBL" id="LJIJ01001103">
    <property type="protein sequence ID" value="ODM92987.1"/>
    <property type="molecule type" value="Genomic_DNA"/>
</dbReference>
<comment type="caution">
    <text evidence="1">The sequence shown here is derived from an EMBL/GenBank/DDBJ whole genome shotgun (WGS) entry which is preliminary data.</text>
</comment>
<reference evidence="1 2" key="1">
    <citation type="journal article" date="2016" name="Genome Biol. Evol.">
        <title>Gene Family Evolution Reflects Adaptation to Soil Environmental Stressors in the Genome of the Collembolan Orchesella cincta.</title>
        <authorList>
            <person name="Faddeeva-Vakhrusheva A."/>
            <person name="Derks M.F."/>
            <person name="Anvar S.Y."/>
            <person name="Agamennone V."/>
            <person name="Suring W."/>
            <person name="Smit S."/>
            <person name="van Straalen N.M."/>
            <person name="Roelofs D."/>
        </authorList>
    </citation>
    <scope>NUCLEOTIDE SEQUENCE [LARGE SCALE GENOMIC DNA]</scope>
    <source>
        <tissue evidence="1">Mixed pool</tissue>
    </source>
</reference>